<dbReference type="SUPFAM" id="SSF51735">
    <property type="entry name" value="NAD(P)-binding Rossmann-fold domains"/>
    <property type="match status" value="1"/>
</dbReference>
<dbReference type="InterPro" id="IPR036291">
    <property type="entry name" value="NAD(P)-bd_dom_sf"/>
</dbReference>
<protein>
    <submittedName>
        <fullName evidence="4">Zinc-binding dehydrogenase</fullName>
    </submittedName>
</protein>
<evidence type="ECO:0000259" key="3">
    <source>
        <dbReference type="SMART" id="SM00829"/>
    </source>
</evidence>
<dbReference type="InterPro" id="IPR011032">
    <property type="entry name" value="GroES-like_sf"/>
</dbReference>
<dbReference type="InterPro" id="IPR013149">
    <property type="entry name" value="ADH-like_C"/>
</dbReference>
<keyword evidence="5" id="KW-1185">Reference proteome</keyword>
<gene>
    <name evidence="4" type="ORF">HHL28_08020</name>
</gene>
<dbReference type="EMBL" id="CP051775">
    <property type="protein sequence ID" value="QJE73038.1"/>
    <property type="molecule type" value="Genomic_DNA"/>
</dbReference>
<dbReference type="Pfam" id="PF00107">
    <property type="entry name" value="ADH_zinc_N"/>
    <property type="match status" value="1"/>
</dbReference>
<dbReference type="SMART" id="SM00829">
    <property type="entry name" value="PKS_ER"/>
    <property type="match status" value="1"/>
</dbReference>
<evidence type="ECO:0000256" key="1">
    <source>
        <dbReference type="ARBA" id="ARBA00022857"/>
    </source>
</evidence>
<evidence type="ECO:0000313" key="5">
    <source>
        <dbReference type="Proteomes" id="UP000501891"/>
    </source>
</evidence>
<dbReference type="InterPro" id="IPR020843">
    <property type="entry name" value="ER"/>
</dbReference>
<dbReference type="Pfam" id="PF08240">
    <property type="entry name" value="ADH_N"/>
    <property type="match status" value="1"/>
</dbReference>
<dbReference type="GO" id="GO:0070402">
    <property type="term" value="F:NADPH binding"/>
    <property type="evidence" value="ECO:0007669"/>
    <property type="project" value="TreeGrafter"/>
</dbReference>
<dbReference type="KEGG" id="acru:HHL28_08020"/>
<dbReference type="SUPFAM" id="SSF50129">
    <property type="entry name" value="GroES-like"/>
    <property type="match status" value="1"/>
</dbReference>
<dbReference type="AlphaFoldDB" id="A0A858R6M0"/>
<dbReference type="InterPro" id="IPR013154">
    <property type="entry name" value="ADH-like_N"/>
</dbReference>
<reference evidence="4" key="1">
    <citation type="submission" date="2020-04" db="EMBL/GenBank/DDBJ databases">
        <title>A desert anoxygenic phototrophic bacterium fixes CO2 using RubisCO under aerobic conditions.</title>
        <authorList>
            <person name="Tang K."/>
        </authorList>
    </citation>
    <scope>NUCLEOTIDE SEQUENCE [LARGE SCALE GENOMIC DNA]</scope>
    <source>
        <strain evidence="4">MIMtkB3</strain>
    </source>
</reference>
<evidence type="ECO:0000256" key="2">
    <source>
        <dbReference type="ARBA" id="ARBA00023002"/>
    </source>
</evidence>
<dbReference type="PANTHER" id="PTHR48106:SF18">
    <property type="entry name" value="QUINONE OXIDOREDUCTASE PIG3"/>
    <property type="match status" value="1"/>
</dbReference>
<dbReference type="Proteomes" id="UP000501891">
    <property type="component" value="Chromosome"/>
</dbReference>
<keyword evidence="1" id="KW-0521">NADP</keyword>
<feature type="domain" description="Enoyl reductase (ER)" evidence="3">
    <location>
        <begin position="10"/>
        <end position="336"/>
    </location>
</feature>
<keyword evidence="2" id="KW-0560">Oxidoreductase</keyword>
<accession>A0A858R6M0</accession>
<dbReference type="PANTHER" id="PTHR48106">
    <property type="entry name" value="QUINONE OXIDOREDUCTASE PIG3-RELATED"/>
    <property type="match status" value="1"/>
</dbReference>
<dbReference type="GO" id="GO:0016651">
    <property type="term" value="F:oxidoreductase activity, acting on NAD(P)H"/>
    <property type="evidence" value="ECO:0007669"/>
    <property type="project" value="TreeGrafter"/>
</dbReference>
<dbReference type="Gene3D" id="3.90.180.10">
    <property type="entry name" value="Medium-chain alcohol dehydrogenases, catalytic domain"/>
    <property type="match status" value="1"/>
</dbReference>
<sequence length="340" mass="35188">MKAAILRAFGAPEVLTHGDLPTPEPGPGEVLVKILAAGMNRLDHYLRSGVRSTLPLPHVLGSDAAGVVEALGPGVTGFRSGDRVIPMPGYPTDPAEAAFQPMTGAPSYAIRGAGPTGTYAQYMTIPARWLLRDDTGLPPEQVATLPMVVATGVRAVKVVGEVKPGDAVLVHAGASGTGSMNVQVAKALGARVAATVRTPDKAGFVRDLGADLVVPLDGFGAAILDWTGGRGVDVVIDNLGGEVLTNSLDVLAPLGRLVSMGFVMGTEACFPLRPFFFGQKQIRGTLMGDRADLEWGLAQVTAGHLRPTLDRTYPLSEAAAAHARLAAGEALGTIVLLPWG</sequence>
<evidence type="ECO:0000313" key="4">
    <source>
        <dbReference type="EMBL" id="QJE73038.1"/>
    </source>
</evidence>
<organism evidence="4 5">
    <name type="scientific">Aerophototrophica crusticola</name>
    <dbReference type="NCBI Taxonomy" id="1709002"/>
    <lineage>
        <taxon>Bacteria</taxon>
        <taxon>Pseudomonadati</taxon>
        <taxon>Pseudomonadota</taxon>
        <taxon>Alphaproteobacteria</taxon>
        <taxon>Rhodospirillales</taxon>
        <taxon>Rhodospirillaceae</taxon>
        <taxon>Aerophototrophica</taxon>
    </lineage>
</organism>
<name>A0A858R6M0_9PROT</name>
<proteinExistence type="predicted"/>